<name>A0A5C3FC21_9BASI</name>
<evidence type="ECO:0000256" key="4">
    <source>
        <dbReference type="PROSITE-ProRule" id="PRU00221"/>
    </source>
</evidence>
<dbReference type="InterPro" id="IPR051075">
    <property type="entry name" value="SCF_subunit_WD-repeat"/>
</dbReference>
<feature type="region of interest" description="Disordered" evidence="5">
    <location>
        <begin position="800"/>
        <end position="851"/>
    </location>
</feature>
<dbReference type="PANTHER" id="PTHR19872">
    <property type="entry name" value="UBIQUITIN LIGASE SPECIFICITY FACTOR/HREP PROTEIN"/>
    <property type="match status" value="1"/>
</dbReference>
<dbReference type="InterPro" id="IPR001680">
    <property type="entry name" value="WD40_rpt"/>
</dbReference>
<feature type="compositionally biased region" description="Low complexity" evidence="5">
    <location>
        <begin position="429"/>
        <end position="450"/>
    </location>
</feature>
<feature type="compositionally biased region" description="Polar residues" evidence="5">
    <location>
        <begin position="326"/>
        <end position="348"/>
    </location>
</feature>
<feature type="region of interest" description="Disordered" evidence="5">
    <location>
        <begin position="746"/>
        <end position="771"/>
    </location>
</feature>
<feature type="repeat" description="WD" evidence="4">
    <location>
        <begin position="1177"/>
        <end position="1216"/>
    </location>
</feature>
<feature type="repeat" description="WD" evidence="4">
    <location>
        <begin position="1015"/>
        <end position="1056"/>
    </location>
</feature>
<dbReference type="Gene3D" id="2.130.10.10">
    <property type="entry name" value="YVTN repeat-like/Quinoprotein amine dehydrogenase"/>
    <property type="match status" value="2"/>
</dbReference>
<keyword evidence="1 4" id="KW-0853">WD repeat</keyword>
<feature type="repeat" description="WD" evidence="4">
    <location>
        <begin position="992"/>
        <end position="1014"/>
    </location>
</feature>
<feature type="compositionally biased region" description="Polar residues" evidence="5">
    <location>
        <begin position="44"/>
        <end position="59"/>
    </location>
</feature>
<feature type="region of interest" description="Disordered" evidence="5">
    <location>
        <begin position="421"/>
        <end position="450"/>
    </location>
</feature>
<feature type="compositionally biased region" description="Gly residues" evidence="5">
    <location>
        <begin position="573"/>
        <end position="585"/>
    </location>
</feature>
<evidence type="ECO:0000256" key="3">
    <source>
        <dbReference type="ARBA" id="ARBA00022786"/>
    </source>
</evidence>
<reference evidence="7 8" key="1">
    <citation type="submission" date="2018-03" db="EMBL/GenBank/DDBJ databases">
        <authorList>
            <person name="Guldener U."/>
        </authorList>
    </citation>
    <scope>NUCLEOTIDE SEQUENCE [LARGE SCALE GENOMIC DNA]</scope>
    <source>
        <strain evidence="7 8">DAOM196992</strain>
    </source>
</reference>
<feature type="region of interest" description="Disordered" evidence="5">
    <location>
        <begin position="469"/>
        <end position="625"/>
    </location>
</feature>
<feature type="compositionally biased region" description="Low complexity" evidence="5">
    <location>
        <begin position="378"/>
        <end position="387"/>
    </location>
</feature>
<dbReference type="InterPro" id="IPR011047">
    <property type="entry name" value="Quinoprotein_ADH-like_sf"/>
</dbReference>
<dbReference type="Proteomes" id="UP000323386">
    <property type="component" value="Unassembled WGS sequence"/>
</dbReference>
<feature type="region of interest" description="Disordered" evidence="5">
    <location>
        <begin position="1"/>
        <end position="61"/>
    </location>
</feature>
<proteinExistence type="predicted"/>
<dbReference type="InterPro" id="IPR020472">
    <property type="entry name" value="WD40_PAC1"/>
</dbReference>
<dbReference type="SUPFAM" id="SSF50978">
    <property type="entry name" value="WD40 repeat-like"/>
    <property type="match status" value="1"/>
</dbReference>
<dbReference type="SUPFAM" id="SSF81383">
    <property type="entry name" value="F-box domain"/>
    <property type="match status" value="1"/>
</dbReference>
<keyword evidence="8" id="KW-1185">Reference proteome</keyword>
<feature type="compositionally biased region" description="Low complexity" evidence="5">
    <location>
        <begin position="29"/>
        <end position="38"/>
    </location>
</feature>
<dbReference type="SUPFAM" id="SSF50998">
    <property type="entry name" value="Quinoprotein alcohol dehydrogenase-like"/>
    <property type="match status" value="1"/>
</dbReference>
<dbReference type="SMART" id="SM00256">
    <property type="entry name" value="FBOX"/>
    <property type="match status" value="1"/>
</dbReference>
<dbReference type="EMBL" id="OOIP01000035">
    <property type="protein sequence ID" value="SPO42004.1"/>
    <property type="molecule type" value="Genomic_DNA"/>
</dbReference>
<feature type="compositionally biased region" description="Acidic residues" evidence="5">
    <location>
        <begin position="212"/>
        <end position="231"/>
    </location>
</feature>
<dbReference type="PROSITE" id="PS50294">
    <property type="entry name" value="WD_REPEATS_REGION"/>
    <property type="match status" value="4"/>
</dbReference>
<dbReference type="SMART" id="SM00320">
    <property type="entry name" value="WD40"/>
    <property type="match status" value="8"/>
</dbReference>
<accession>A0A5C3FC21</accession>
<feature type="region of interest" description="Disordered" evidence="5">
    <location>
        <begin position="295"/>
        <end position="387"/>
    </location>
</feature>
<dbReference type="Pfam" id="PF00400">
    <property type="entry name" value="WD40"/>
    <property type="match status" value="5"/>
</dbReference>
<gene>
    <name evidence="7" type="ORF">PSFLO_07487</name>
</gene>
<evidence type="ECO:0000313" key="7">
    <source>
        <dbReference type="EMBL" id="SPO42004.1"/>
    </source>
</evidence>
<dbReference type="InterPro" id="IPR001810">
    <property type="entry name" value="F-box_dom"/>
</dbReference>
<feature type="repeat" description="WD" evidence="4">
    <location>
        <begin position="1097"/>
        <end position="1136"/>
    </location>
</feature>
<feature type="compositionally biased region" description="Low complexity" evidence="5">
    <location>
        <begin position="816"/>
        <end position="833"/>
    </location>
</feature>
<evidence type="ECO:0000259" key="6">
    <source>
        <dbReference type="PROSITE" id="PS50181"/>
    </source>
</evidence>
<feature type="repeat" description="WD" evidence="4">
    <location>
        <begin position="1057"/>
        <end position="1096"/>
    </location>
</feature>
<dbReference type="AlphaFoldDB" id="A0A5C3FC21"/>
<feature type="domain" description="F-box" evidence="6">
    <location>
        <begin position="112"/>
        <end position="159"/>
    </location>
</feature>
<dbReference type="InterPro" id="IPR036047">
    <property type="entry name" value="F-box-like_dom_sf"/>
</dbReference>
<evidence type="ECO:0000256" key="2">
    <source>
        <dbReference type="ARBA" id="ARBA00022737"/>
    </source>
</evidence>
<feature type="region of interest" description="Disordered" evidence="5">
    <location>
        <begin position="180"/>
        <end position="231"/>
    </location>
</feature>
<feature type="compositionally biased region" description="Low complexity" evidence="5">
    <location>
        <begin position="524"/>
        <end position="534"/>
    </location>
</feature>
<sequence>MSAGSPPPRAISPPTPAPSPQPELHAHLRLASALSQHHVGPGASNGQPQSSRAASQLSFDPNDPQPLLKHLSIVLPQLSSSARHRFLTGLVDLFDLRELAHLSSELGPRLKVDFLSSLPIEVSLHILSFIDDPKTLARASRVSRFWRSLVNDEHTWKAMCLKHRYRRRASSSAGISILDDRLQPHHPHGTAATTPRFAPPSSRLMPLSEATADGEAEAEADYDDDDDDDDSTVLASLYQRYRARGLDPSNALHELRTLHDLFLSKQDDGGGNLADQMSDADKAFYAQLEEIVAEESRERYGDGRATAARSDAAETQGMDEDDEQLPQPSASTQAITSSSRRGSSNVFGSANAAGQPDDHPSASSSSSSSSSNLGWLGAGPSAAGAASSTSAGAAANAARISAPAHAISSAYRTPSGRLDRLRNWQDPRASGSAGPAASGSQTSTSGATGLGLGLSSAVEVGQASSAVSADDTEMAAVDAGSSAAPPIQTPSLDPLPRSPNPLTAALRQGLPQIPAYDSPTNRFSTSQSSAEASGSGSGSGSRSSRHDLLVPGRTAAMATPTAPRLDGSWPQAAGGGSAIEDGQGGANPVASTSGQHDPSSSKKARRRSAPAVDAHGQPLGLGRPYEASADSLRSATLGHAGEYDGAQQQQQQQQQRPFSYRTHFKLAYLTESNWMRGGRFQTKHESSDAGAVVTSLAIDSEWIVVGMANSKIHVFDAETGLYSQTLLGHESGVWCLTLVSRTGKKRRAASGKPTMVVTDPEDGQGGKPYLAAADGDLRLTHHDPRPDASSALLSEMDHARYDGDHGRAPRRPRTVAGRSGAAGGISRSSSSHALGYDASPSQQQRHRDAAAVAATAAAAAAGEAPGSASGDETLEWFHKARKAMLQRASAAAGTTAGGDGPARSARDHAAAAAAAAAAIAEAEAGFVRDAVMADGTGQVPSYVADEIERNRSGAGQAGRGAMPSMAELGGNAVGLGNPCGSVGGYGNEDAIVVSGGCDRDVRVWDLGTGECRYVLSGHTSTTRCLKVLEGRPIAVSGSRDSTLRVWDIARGEHVHLLAGHQHSVRCMEVAGNRVASGSYDCNCRVWDVDTGECLRLLRGHIHQIYAVAFDGERVATGSLDSTVRVWSVSSGECVALFQGHTSLVGQLQLTDKMLVTGGSDGRVIVFSLETFECVHRLCAHDNSVTCLQFDERYIITGGNDGRVKLWDFATGRYIRDVCEPCEQVWKVSYYNDQVVVLCKRGERTCMDVISFRPTVDEF</sequence>
<dbReference type="PRINTS" id="PR00320">
    <property type="entry name" value="GPROTEINBRPT"/>
</dbReference>
<feature type="compositionally biased region" description="Low complexity" evidence="5">
    <location>
        <begin position="554"/>
        <end position="563"/>
    </location>
</feature>
<dbReference type="InterPro" id="IPR019775">
    <property type="entry name" value="WD40_repeat_CS"/>
</dbReference>
<organism evidence="7 8">
    <name type="scientific">Pseudozyma flocculosa</name>
    <dbReference type="NCBI Taxonomy" id="84751"/>
    <lineage>
        <taxon>Eukaryota</taxon>
        <taxon>Fungi</taxon>
        <taxon>Dikarya</taxon>
        <taxon>Basidiomycota</taxon>
        <taxon>Ustilaginomycotina</taxon>
        <taxon>Ustilaginomycetes</taxon>
        <taxon>Ustilaginales</taxon>
        <taxon>Ustilaginaceae</taxon>
        <taxon>Pseudozyma</taxon>
    </lineage>
</organism>
<dbReference type="Pfam" id="PF12937">
    <property type="entry name" value="F-box-like"/>
    <property type="match status" value="1"/>
</dbReference>
<dbReference type="PROSITE" id="PS00678">
    <property type="entry name" value="WD_REPEATS_1"/>
    <property type="match status" value="3"/>
</dbReference>
<keyword evidence="3" id="KW-0833">Ubl conjugation pathway</keyword>
<feature type="compositionally biased region" description="Low complexity" evidence="5">
    <location>
        <begin position="361"/>
        <end position="371"/>
    </location>
</feature>
<dbReference type="PROSITE" id="PS50181">
    <property type="entry name" value="FBOX"/>
    <property type="match status" value="1"/>
</dbReference>
<feature type="repeat" description="WD" evidence="4">
    <location>
        <begin position="1137"/>
        <end position="1176"/>
    </location>
</feature>
<evidence type="ECO:0000256" key="5">
    <source>
        <dbReference type="SAM" id="MobiDB-lite"/>
    </source>
</evidence>
<keyword evidence="2" id="KW-0677">Repeat</keyword>
<dbReference type="CDD" id="cd00200">
    <property type="entry name" value="WD40"/>
    <property type="match status" value="1"/>
</dbReference>
<dbReference type="OrthoDB" id="190105at2759"/>
<dbReference type="InterPro" id="IPR036322">
    <property type="entry name" value="WD40_repeat_dom_sf"/>
</dbReference>
<dbReference type="Gene3D" id="1.20.1280.50">
    <property type="match status" value="1"/>
</dbReference>
<evidence type="ECO:0000256" key="1">
    <source>
        <dbReference type="ARBA" id="ARBA00022574"/>
    </source>
</evidence>
<evidence type="ECO:0000313" key="8">
    <source>
        <dbReference type="Proteomes" id="UP000323386"/>
    </source>
</evidence>
<dbReference type="InterPro" id="IPR015943">
    <property type="entry name" value="WD40/YVTN_repeat-like_dom_sf"/>
</dbReference>
<protein>
    <submittedName>
        <fullName evidence="7">Related to F-box/WD40 repeat protein 7</fullName>
    </submittedName>
</protein>
<dbReference type="PANTHER" id="PTHR19872:SF9">
    <property type="entry name" value="UBIQUITIN-BINDING SDF UBIQUITIN LIGASE COMPLEX SUBUNIT"/>
    <property type="match status" value="1"/>
</dbReference>
<dbReference type="PROSITE" id="PS50082">
    <property type="entry name" value="WD_REPEATS_2"/>
    <property type="match status" value="6"/>
</dbReference>
<feature type="compositionally biased region" description="Pro residues" evidence="5">
    <location>
        <begin position="1"/>
        <end position="21"/>
    </location>
</feature>